<dbReference type="EMBL" id="NRSD01000015">
    <property type="protein sequence ID" value="MBK1645727.1"/>
    <property type="molecule type" value="Genomic_DNA"/>
</dbReference>
<accession>A0A9X0WKB0</accession>
<gene>
    <name evidence="1" type="ORF">CKO25_13920</name>
</gene>
<evidence type="ECO:0000313" key="2">
    <source>
        <dbReference type="Proteomes" id="UP001138802"/>
    </source>
</evidence>
<evidence type="ECO:0000313" key="1">
    <source>
        <dbReference type="EMBL" id="MBK1645727.1"/>
    </source>
</evidence>
<reference evidence="1 2" key="1">
    <citation type="journal article" date="2020" name="Microorganisms">
        <title>Osmotic Adaptation and Compatible Solute Biosynthesis of Phototrophic Bacteria as Revealed from Genome Analyses.</title>
        <authorList>
            <person name="Imhoff J.F."/>
            <person name="Rahn T."/>
            <person name="Kunzel S."/>
            <person name="Keller A."/>
            <person name="Neulinger S.C."/>
        </authorList>
    </citation>
    <scope>NUCLEOTIDE SEQUENCE [LARGE SCALE GENOMIC DNA]</scope>
    <source>
        <strain evidence="1 2">DSM 21303</strain>
    </source>
</reference>
<sequence>MSTKRTIAFWELCRQGFPLIADAANDAWSHGKAFRLSSEIKVARSLKVLIEQCNWEVERPAGSR</sequence>
<keyword evidence="2" id="KW-1185">Reference proteome</keyword>
<comment type="caution">
    <text evidence="1">The sequence shown here is derived from an EMBL/GenBank/DDBJ whole genome shotgun (WGS) entry which is preliminary data.</text>
</comment>
<organism evidence="1 2">
    <name type="scientific">Thiocapsa imhoffii</name>
    <dbReference type="NCBI Taxonomy" id="382777"/>
    <lineage>
        <taxon>Bacteria</taxon>
        <taxon>Pseudomonadati</taxon>
        <taxon>Pseudomonadota</taxon>
        <taxon>Gammaproteobacteria</taxon>
        <taxon>Chromatiales</taxon>
        <taxon>Chromatiaceae</taxon>
        <taxon>Thiocapsa</taxon>
    </lineage>
</organism>
<dbReference type="AlphaFoldDB" id="A0A9X0WKB0"/>
<dbReference type="Proteomes" id="UP001138802">
    <property type="component" value="Unassembled WGS sequence"/>
</dbReference>
<proteinExistence type="predicted"/>
<name>A0A9X0WKB0_9GAMM</name>
<protein>
    <submittedName>
        <fullName evidence="1">Uncharacterized protein</fullName>
    </submittedName>
</protein>